<dbReference type="InterPro" id="IPR003594">
    <property type="entry name" value="HATPase_dom"/>
</dbReference>
<dbReference type="Gene3D" id="3.30.565.10">
    <property type="entry name" value="Histidine kinase-like ATPase, C-terminal domain"/>
    <property type="match status" value="1"/>
</dbReference>
<name>A0A6B1DU19_9CHLR</name>
<evidence type="ECO:0000256" key="4">
    <source>
        <dbReference type="ARBA" id="ARBA00022777"/>
    </source>
</evidence>
<evidence type="ECO:0000256" key="3">
    <source>
        <dbReference type="ARBA" id="ARBA00022553"/>
    </source>
</evidence>
<dbReference type="PANTHER" id="PTHR43547">
    <property type="entry name" value="TWO-COMPONENT HISTIDINE KINASE"/>
    <property type="match status" value="1"/>
</dbReference>
<evidence type="ECO:0000313" key="8">
    <source>
        <dbReference type="EMBL" id="MYD91219.1"/>
    </source>
</evidence>
<keyword evidence="6" id="KW-1133">Transmembrane helix</keyword>
<keyword evidence="5" id="KW-0902">Two-component regulatory system</keyword>
<organism evidence="8">
    <name type="scientific">Caldilineaceae bacterium SB0662_bin_9</name>
    <dbReference type="NCBI Taxonomy" id="2605258"/>
    <lineage>
        <taxon>Bacteria</taxon>
        <taxon>Bacillati</taxon>
        <taxon>Chloroflexota</taxon>
        <taxon>Caldilineae</taxon>
        <taxon>Caldilineales</taxon>
        <taxon>Caldilineaceae</taxon>
    </lineage>
</organism>
<dbReference type="InterPro" id="IPR005467">
    <property type="entry name" value="His_kinase_dom"/>
</dbReference>
<dbReference type="GO" id="GO:0000155">
    <property type="term" value="F:phosphorelay sensor kinase activity"/>
    <property type="evidence" value="ECO:0007669"/>
    <property type="project" value="InterPro"/>
</dbReference>
<dbReference type="InterPro" id="IPR004358">
    <property type="entry name" value="Sig_transdc_His_kin-like_C"/>
</dbReference>
<dbReference type="EMBL" id="VXPY01000093">
    <property type="protein sequence ID" value="MYD91219.1"/>
    <property type="molecule type" value="Genomic_DNA"/>
</dbReference>
<dbReference type="PANTHER" id="PTHR43547:SF2">
    <property type="entry name" value="HYBRID SIGNAL TRANSDUCTION HISTIDINE KINASE C"/>
    <property type="match status" value="1"/>
</dbReference>
<dbReference type="SUPFAM" id="SSF47384">
    <property type="entry name" value="Homodimeric domain of signal transducing histidine kinase"/>
    <property type="match status" value="1"/>
</dbReference>
<dbReference type="SMART" id="SM00387">
    <property type="entry name" value="HATPase_c"/>
    <property type="match status" value="1"/>
</dbReference>
<proteinExistence type="predicted"/>
<dbReference type="CDD" id="cd00075">
    <property type="entry name" value="HATPase"/>
    <property type="match status" value="1"/>
</dbReference>
<evidence type="ECO:0000256" key="2">
    <source>
        <dbReference type="ARBA" id="ARBA00012438"/>
    </source>
</evidence>
<dbReference type="InterPro" id="IPR036890">
    <property type="entry name" value="HATPase_C_sf"/>
</dbReference>
<evidence type="ECO:0000256" key="1">
    <source>
        <dbReference type="ARBA" id="ARBA00000085"/>
    </source>
</evidence>
<dbReference type="Pfam" id="PF02518">
    <property type="entry name" value="HATPase_c"/>
    <property type="match status" value="1"/>
</dbReference>
<protein>
    <recommendedName>
        <fullName evidence="2">histidine kinase</fullName>
        <ecNumber evidence="2">2.7.13.3</ecNumber>
    </recommendedName>
</protein>
<dbReference type="SUPFAM" id="SSF55874">
    <property type="entry name" value="ATPase domain of HSP90 chaperone/DNA topoisomerase II/histidine kinase"/>
    <property type="match status" value="1"/>
</dbReference>
<feature type="domain" description="Histidine kinase" evidence="7">
    <location>
        <begin position="238"/>
        <end position="486"/>
    </location>
</feature>
<comment type="caution">
    <text evidence="8">The sequence shown here is derived from an EMBL/GenBank/DDBJ whole genome shotgun (WGS) entry which is preliminary data.</text>
</comment>
<sequence>MGYSFASRLLRYGTAVAAVLWTVWFLLASPAIPSPEFFASLALALVPTVASCLTARTYQRELWFQAGKRLAERSGEMGTKERPLTDPLRPSWLQRQMEEILADAAVGETVLQDQNRALAHMLDTLANGLVTASPNGLVHAVSPGAARFWNVAATWRQQLLHVDAVFHRRPAVYDSWRESVQSRMPLAVNCEFDDSKESLLVIHQPVIGRDGERLWYTACLDTSELTRSRMIRRDFIGNLSHEMRNALAKMRANVEMIEATRHGVEPLAISGGRTSPENRLLATIGEMHALQEGLMDLYMIETGLNPVSPNPTHLPTFLADFCDSAEAEILASDLVLRLDRVADLSLPVDQPKISRVLTNLVHNAIKFTPSGGTVSIAAETGPLPYADPTFQMGLPSSLSGAERARLAPVSMVMIRVRDSGPGIPLISIARVFERLNQLEDGQEPAGTGLGLSLAWHTMRAHGGLIWGQNNQPGPGITFTIALPLPDTNSAAIRSN</sequence>
<comment type="catalytic activity">
    <reaction evidence="1">
        <text>ATP + protein L-histidine = ADP + protein N-phospho-L-histidine.</text>
        <dbReference type="EC" id="2.7.13.3"/>
    </reaction>
</comment>
<keyword evidence="4 8" id="KW-0808">Transferase</keyword>
<gene>
    <name evidence="8" type="ORF">F4Y08_12930</name>
</gene>
<dbReference type="PROSITE" id="PS50109">
    <property type="entry name" value="HIS_KIN"/>
    <property type="match status" value="1"/>
</dbReference>
<dbReference type="AlphaFoldDB" id="A0A6B1DU19"/>
<keyword evidence="6" id="KW-0472">Membrane</keyword>
<evidence type="ECO:0000256" key="5">
    <source>
        <dbReference type="ARBA" id="ARBA00023012"/>
    </source>
</evidence>
<dbReference type="InterPro" id="IPR036097">
    <property type="entry name" value="HisK_dim/P_sf"/>
</dbReference>
<evidence type="ECO:0000259" key="7">
    <source>
        <dbReference type="PROSITE" id="PS50109"/>
    </source>
</evidence>
<dbReference type="CDD" id="cd00082">
    <property type="entry name" value="HisKA"/>
    <property type="match status" value="1"/>
</dbReference>
<dbReference type="PRINTS" id="PR00344">
    <property type="entry name" value="BCTRLSENSOR"/>
</dbReference>
<dbReference type="EC" id="2.7.13.3" evidence="2"/>
<accession>A0A6B1DU19</accession>
<keyword evidence="4 8" id="KW-0418">Kinase</keyword>
<reference evidence="8" key="1">
    <citation type="submission" date="2019-09" db="EMBL/GenBank/DDBJ databases">
        <title>Characterisation of the sponge microbiome using genome-centric metagenomics.</title>
        <authorList>
            <person name="Engelberts J.P."/>
            <person name="Robbins S.J."/>
            <person name="De Goeij J.M."/>
            <person name="Aranda M."/>
            <person name="Bell S.C."/>
            <person name="Webster N.S."/>
        </authorList>
    </citation>
    <scope>NUCLEOTIDE SEQUENCE</scope>
    <source>
        <strain evidence="8">SB0662_bin_9</strain>
    </source>
</reference>
<feature type="transmembrane region" description="Helical" evidence="6">
    <location>
        <begin position="12"/>
        <end position="32"/>
    </location>
</feature>
<evidence type="ECO:0000256" key="6">
    <source>
        <dbReference type="SAM" id="Phobius"/>
    </source>
</evidence>
<dbReference type="InterPro" id="IPR003661">
    <property type="entry name" value="HisK_dim/P_dom"/>
</dbReference>
<keyword evidence="6" id="KW-0812">Transmembrane</keyword>
<dbReference type="Gene3D" id="1.10.287.130">
    <property type="match status" value="1"/>
</dbReference>
<keyword evidence="3" id="KW-0597">Phosphoprotein</keyword>